<proteinExistence type="inferred from homology"/>
<gene>
    <name evidence="5" type="ORF">GTA08_BOTSDO12853</name>
</gene>
<evidence type="ECO:0000313" key="6">
    <source>
        <dbReference type="Proteomes" id="UP000572817"/>
    </source>
</evidence>
<dbReference type="Proteomes" id="UP000572817">
    <property type="component" value="Unassembled WGS sequence"/>
</dbReference>
<feature type="active site" description="Proton donor/acceptor" evidence="2">
    <location>
        <position position="246"/>
    </location>
</feature>
<reference evidence="5" key="1">
    <citation type="submission" date="2020-04" db="EMBL/GenBank/DDBJ databases">
        <title>Genome Assembly and Annotation of Botryosphaeria dothidea sdau 11-99, a Latent Pathogen of Apple Fruit Ring Rot in China.</title>
        <authorList>
            <person name="Yu C."/>
            <person name="Diao Y."/>
            <person name="Lu Q."/>
            <person name="Zhao J."/>
            <person name="Cui S."/>
            <person name="Peng C."/>
            <person name="He B."/>
            <person name="Liu H."/>
        </authorList>
    </citation>
    <scope>NUCLEOTIDE SEQUENCE [LARGE SCALE GENOMIC DNA]</scope>
    <source>
        <strain evidence="5">Sdau11-99</strain>
    </source>
</reference>
<sequence length="342" mass="38040">MSGIKIYTIDEVRGILLTPKTYPEKDSAADNAFLQPYLKIDCGLGEGPFWEEATNTLRFVDVIKQKIHTIDLNKGPSSHKTLFDLDISIGVTTDIEGDDDHLFFGGKHGYGIINRHTGKYKYIKKYWSDKEIAEGKEKLSASFRGNDGAVDCKGRFYVGTMNDPLVKSPEAEGTLFRLDPDLTLHRVFEGVHIPNGMSWTDDNKTMYYTDSPTKNVFAFDYDADTAAISNKRVFYHVEEGEHGVPDGHALDAEGYLWIAVHGAGKVLRVSPEGKKVAEIHVPTRCPTCPELTASGDLYITSAAEEIPDKFPESTKLHGSLFKVHVGVKPAPSYRFKYSGEKP</sequence>
<feature type="binding site" evidence="3">
    <location>
        <position position="246"/>
    </location>
    <ligand>
        <name>a divalent metal cation</name>
        <dbReference type="ChEBI" id="CHEBI:60240"/>
    </ligand>
</feature>
<keyword evidence="3" id="KW-0862">Zinc</keyword>
<dbReference type="EMBL" id="WWBZ02000009">
    <property type="protein sequence ID" value="KAF4311720.1"/>
    <property type="molecule type" value="Genomic_DNA"/>
</dbReference>
<dbReference type="GO" id="GO:0004341">
    <property type="term" value="F:gluconolactonase activity"/>
    <property type="evidence" value="ECO:0007669"/>
    <property type="project" value="TreeGrafter"/>
</dbReference>
<dbReference type="OrthoDB" id="423498at2759"/>
<keyword evidence="3" id="KW-0479">Metal-binding</keyword>
<evidence type="ECO:0000313" key="5">
    <source>
        <dbReference type="EMBL" id="KAF4311720.1"/>
    </source>
</evidence>
<dbReference type="InterPro" id="IPR005511">
    <property type="entry name" value="SMP-30"/>
</dbReference>
<feature type="binding site" evidence="3">
    <location>
        <position position="144"/>
    </location>
    <ligand>
        <name>substrate</name>
    </ligand>
</feature>
<dbReference type="AlphaFoldDB" id="A0A8H4J1V0"/>
<dbReference type="Gene3D" id="2.120.10.30">
    <property type="entry name" value="TolB, C-terminal domain"/>
    <property type="match status" value="1"/>
</dbReference>
<dbReference type="InterPro" id="IPR011042">
    <property type="entry name" value="6-blade_b-propeller_TolB-like"/>
</dbReference>
<dbReference type="InterPro" id="IPR013658">
    <property type="entry name" value="SGL"/>
</dbReference>
<evidence type="ECO:0000256" key="1">
    <source>
        <dbReference type="ARBA" id="ARBA00008853"/>
    </source>
</evidence>
<organism evidence="5 6">
    <name type="scientific">Botryosphaeria dothidea</name>
    <dbReference type="NCBI Taxonomy" id="55169"/>
    <lineage>
        <taxon>Eukaryota</taxon>
        <taxon>Fungi</taxon>
        <taxon>Dikarya</taxon>
        <taxon>Ascomycota</taxon>
        <taxon>Pezizomycotina</taxon>
        <taxon>Dothideomycetes</taxon>
        <taxon>Dothideomycetes incertae sedis</taxon>
        <taxon>Botryosphaeriales</taxon>
        <taxon>Botryosphaeriaceae</taxon>
        <taxon>Botryosphaeria</taxon>
    </lineage>
</organism>
<feature type="domain" description="SMP-30/Gluconolactonase/LRE-like region" evidence="4">
    <location>
        <begin position="44"/>
        <end position="302"/>
    </location>
</feature>
<dbReference type="PANTHER" id="PTHR10907">
    <property type="entry name" value="REGUCALCIN"/>
    <property type="match status" value="1"/>
</dbReference>
<dbReference type="PANTHER" id="PTHR10907:SF47">
    <property type="entry name" value="REGUCALCIN"/>
    <property type="match status" value="1"/>
</dbReference>
<accession>A0A8H4J1V0</accession>
<comment type="cofactor">
    <cofactor evidence="3">
        <name>Zn(2+)</name>
        <dbReference type="ChEBI" id="CHEBI:29105"/>
    </cofactor>
    <text evidence="3">Binds 1 divalent metal cation per subunit.</text>
</comment>
<keyword evidence="6" id="KW-1185">Reference proteome</keyword>
<comment type="caution">
    <text evidence="5">The sequence shown here is derived from an EMBL/GenBank/DDBJ whole genome shotgun (WGS) entry which is preliminary data.</text>
</comment>
<protein>
    <submittedName>
        <fullName evidence="5">Senescence marker protein-30 (SMP-30)</fullName>
    </submittedName>
</protein>
<dbReference type="PRINTS" id="PR01790">
    <property type="entry name" value="SMP30FAMILY"/>
</dbReference>
<feature type="binding site" evidence="3">
    <location>
        <position position="195"/>
    </location>
    <ligand>
        <name>a divalent metal cation</name>
        <dbReference type="ChEBI" id="CHEBI:60240"/>
    </ligand>
</feature>
<feature type="binding site" evidence="3">
    <location>
        <position position="146"/>
    </location>
    <ligand>
        <name>substrate</name>
    </ligand>
</feature>
<evidence type="ECO:0000259" key="4">
    <source>
        <dbReference type="Pfam" id="PF08450"/>
    </source>
</evidence>
<dbReference type="GO" id="GO:0005509">
    <property type="term" value="F:calcium ion binding"/>
    <property type="evidence" value="ECO:0007669"/>
    <property type="project" value="TreeGrafter"/>
</dbReference>
<name>A0A8H4J1V0_9PEZI</name>
<evidence type="ECO:0000256" key="3">
    <source>
        <dbReference type="PIRSR" id="PIRSR605511-2"/>
    </source>
</evidence>
<feature type="binding site" evidence="3">
    <location>
        <position position="46"/>
    </location>
    <ligand>
        <name>a divalent metal cation</name>
        <dbReference type="ChEBI" id="CHEBI:60240"/>
    </ligand>
</feature>
<comment type="similarity">
    <text evidence="1">Belongs to the SMP-30/CGR1 family.</text>
</comment>
<evidence type="ECO:0000256" key="2">
    <source>
        <dbReference type="PIRSR" id="PIRSR605511-1"/>
    </source>
</evidence>
<dbReference type="Pfam" id="PF08450">
    <property type="entry name" value="SGL"/>
    <property type="match status" value="1"/>
</dbReference>
<dbReference type="SUPFAM" id="SSF63829">
    <property type="entry name" value="Calcium-dependent phosphotriesterase"/>
    <property type="match status" value="1"/>
</dbReference>